<dbReference type="InterPro" id="IPR018152">
    <property type="entry name" value="SOD_Cu/Zn_BS"/>
</dbReference>
<keyword evidence="3" id="KW-0862">Zinc</keyword>
<protein>
    <recommendedName>
        <fullName evidence="3">Superoxide dismutase [Cu-Zn]</fullName>
        <ecNumber evidence="3">1.15.1.1</ecNumber>
    </recommendedName>
</protein>
<feature type="domain" description="Superoxide dismutase copper/zinc binding" evidence="5">
    <location>
        <begin position="61"/>
        <end position="192"/>
    </location>
</feature>
<dbReference type="eggNOG" id="COG2032">
    <property type="taxonomic scope" value="Bacteria"/>
</dbReference>
<comment type="function">
    <text evidence="2">Destroys radicals which are normally produced within the cells and which are toxic to biological systems. May play a role in favoring mycobacterial survival in phagocytes.</text>
</comment>
<dbReference type="PATRIC" id="fig|698758.3.peg.2223"/>
<dbReference type="GO" id="GO:0004784">
    <property type="term" value="F:superoxide dismutase activity"/>
    <property type="evidence" value="ECO:0007669"/>
    <property type="project" value="UniProtKB-EC"/>
</dbReference>
<evidence type="ECO:0000256" key="4">
    <source>
        <dbReference type="SAM" id="SignalP"/>
    </source>
</evidence>
<dbReference type="PROSITE" id="PS51257">
    <property type="entry name" value="PROKAR_LIPOPROTEIN"/>
    <property type="match status" value="1"/>
</dbReference>
<dbReference type="GO" id="GO:0005507">
    <property type="term" value="F:copper ion binding"/>
    <property type="evidence" value="ECO:0007669"/>
    <property type="project" value="InterPro"/>
</dbReference>
<keyword evidence="3" id="KW-0479">Metal-binding</keyword>
<sequence>MVKKYFRLFLLLIIMVTAIGCQQDDNQEGHKELDNEAVEVSALPEAVVVGLINSHGMEIATATLTEQSEGGVKIILEGDNLPPGEHGFHIHDRGACVPPDFESAGGHYNPTNSKHGFKHPKGPHAGDLENILVKEDGSVYVELEAKLVSLDPDHENTLFTEEGTSLVIHENPDDYISQPAGNAGARIACGVIGE</sequence>
<proteinExistence type="inferred from homology"/>
<dbReference type="EC" id="1.15.1.1" evidence="3"/>
<evidence type="ECO:0000313" key="6">
    <source>
        <dbReference type="EMBL" id="BAM48344.1"/>
    </source>
</evidence>
<evidence type="ECO:0000259" key="5">
    <source>
        <dbReference type="Pfam" id="PF00080"/>
    </source>
</evidence>
<dbReference type="RefSeq" id="WP_015010927.1">
    <property type="nucleotide sequence ID" value="NC_018704.1"/>
</dbReference>
<evidence type="ECO:0000256" key="1">
    <source>
        <dbReference type="ARBA" id="ARBA00010457"/>
    </source>
</evidence>
<keyword evidence="4" id="KW-0732">Signal</keyword>
<name>K0J0L5_AMPXN</name>
<dbReference type="Proteomes" id="UP000006294">
    <property type="component" value="Chromosome"/>
</dbReference>
<evidence type="ECO:0000313" key="7">
    <source>
        <dbReference type="Proteomes" id="UP000006294"/>
    </source>
</evidence>
<keyword evidence="7" id="KW-1185">Reference proteome</keyword>
<keyword evidence="3" id="KW-0186">Copper</keyword>
<dbReference type="AlphaFoldDB" id="K0J0L5"/>
<feature type="signal peptide" evidence="4">
    <location>
        <begin position="1"/>
        <end position="23"/>
    </location>
</feature>
<comment type="cofactor">
    <cofactor evidence="3">
        <name>Cu cation</name>
        <dbReference type="ChEBI" id="CHEBI:23378"/>
    </cofactor>
    <text evidence="3">Binds 1 copper ion per subunit.</text>
</comment>
<keyword evidence="3 6" id="KW-0560">Oxidoreductase</keyword>
<dbReference type="InterPro" id="IPR036423">
    <property type="entry name" value="SOD-like_Cu/Zn_dom_sf"/>
</dbReference>
<reference evidence="6 7" key="1">
    <citation type="submission" date="2011-01" db="EMBL/GenBank/DDBJ databases">
        <title>Whole genome sequence of Amphibacillus xylinus NBRC 15112.</title>
        <authorList>
            <person name="Nakazawa H."/>
            <person name="Katano Y."/>
            <person name="Nakamura S."/>
            <person name="Sasagawa M."/>
            <person name="Fukada J."/>
            <person name="Arai T."/>
            <person name="Sasakura N."/>
            <person name="Mochizuki D."/>
            <person name="Hosoyama A."/>
            <person name="Harada K."/>
            <person name="Horikawa H."/>
            <person name="Kato Y."/>
            <person name="Harada T."/>
            <person name="Sasaki K."/>
            <person name="Sekiguchi M."/>
            <person name="Hodoyama M."/>
            <person name="Nishiko R."/>
            <person name="Narita H."/>
            <person name="Hanamaki A."/>
            <person name="Hata C."/>
            <person name="Konno Y."/>
            <person name="Niimura Y."/>
            <person name="Yamazaki S."/>
            <person name="Fujita N."/>
        </authorList>
    </citation>
    <scope>NUCLEOTIDE SEQUENCE [LARGE SCALE GENOMIC DNA]</scope>
    <source>
        <strain evidence="7">ATCC 51415 / DSM 6626 / JCM 7361 / LMG 17667 / NBRC 15112 / Ep01</strain>
    </source>
</reference>
<dbReference type="InterPro" id="IPR001424">
    <property type="entry name" value="SOD_Cu_Zn_dom"/>
</dbReference>
<dbReference type="HOGENOM" id="CLU_056632_8_1_9"/>
<organism evidence="6 7">
    <name type="scientific">Amphibacillus xylanus (strain ATCC 51415 / DSM 6626 / JCM 7361 / LMG 17667 / NBRC 15112 / Ep01)</name>
    <dbReference type="NCBI Taxonomy" id="698758"/>
    <lineage>
        <taxon>Bacteria</taxon>
        <taxon>Bacillati</taxon>
        <taxon>Bacillota</taxon>
        <taxon>Bacilli</taxon>
        <taxon>Bacillales</taxon>
        <taxon>Bacillaceae</taxon>
        <taxon>Amphibacillus</taxon>
    </lineage>
</organism>
<dbReference type="PRINTS" id="PR00068">
    <property type="entry name" value="CUZNDISMTASE"/>
</dbReference>
<evidence type="ECO:0000256" key="3">
    <source>
        <dbReference type="RuleBase" id="RU000393"/>
    </source>
</evidence>
<dbReference type="CDD" id="cd00305">
    <property type="entry name" value="Cu-Zn_Superoxide_Dismutase"/>
    <property type="match status" value="1"/>
</dbReference>
<gene>
    <name evidence="6" type="primary">sodC</name>
    <name evidence="6" type="ordered locus">AXY_22120</name>
</gene>
<dbReference type="SUPFAM" id="SSF49329">
    <property type="entry name" value="Cu,Zn superoxide dismutase-like"/>
    <property type="match status" value="1"/>
</dbReference>
<comment type="similarity">
    <text evidence="1 3">Belongs to the Cu-Zn superoxide dismutase family.</text>
</comment>
<comment type="catalytic activity">
    <reaction evidence="3">
        <text>2 superoxide + 2 H(+) = H2O2 + O2</text>
        <dbReference type="Rhea" id="RHEA:20696"/>
        <dbReference type="ChEBI" id="CHEBI:15378"/>
        <dbReference type="ChEBI" id="CHEBI:15379"/>
        <dbReference type="ChEBI" id="CHEBI:16240"/>
        <dbReference type="ChEBI" id="CHEBI:18421"/>
        <dbReference type="EC" id="1.15.1.1"/>
    </reaction>
</comment>
<accession>K0J0L5</accession>
<evidence type="ECO:0000256" key="2">
    <source>
        <dbReference type="ARBA" id="ARBA00024900"/>
    </source>
</evidence>
<dbReference type="Gene3D" id="2.60.40.200">
    <property type="entry name" value="Superoxide dismutase, copper/zinc binding domain"/>
    <property type="match status" value="1"/>
</dbReference>
<comment type="cofactor">
    <cofactor evidence="3">
        <name>Zn(2+)</name>
        <dbReference type="ChEBI" id="CHEBI:29105"/>
    </cofactor>
    <text evidence="3">Binds 1 zinc ion per subunit.</text>
</comment>
<feature type="chain" id="PRO_5003833902" description="Superoxide dismutase [Cu-Zn]" evidence="4">
    <location>
        <begin position="24"/>
        <end position="194"/>
    </location>
</feature>
<dbReference type="STRING" id="698758.AXY_22120"/>
<dbReference type="PROSITE" id="PS00332">
    <property type="entry name" value="SOD_CU_ZN_2"/>
    <property type="match status" value="1"/>
</dbReference>
<dbReference type="EMBL" id="AP012050">
    <property type="protein sequence ID" value="BAM48344.1"/>
    <property type="molecule type" value="Genomic_DNA"/>
</dbReference>
<dbReference type="PANTHER" id="PTHR10003">
    <property type="entry name" value="SUPEROXIDE DISMUTASE CU-ZN -RELATED"/>
    <property type="match status" value="1"/>
</dbReference>
<dbReference type="InterPro" id="IPR024134">
    <property type="entry name" value="SOD_Cu/Zn_/chaperone"/>
</dbReference>
<dbReference type="KEGG" id="axl:AXY_22120"/>
<dbReference type="Pfam" id="PF00080">
    <property type="entry name" value="Sod_Cu"/>
    <property type="match status" value="1"/>
</dbReference>